<evidence type="ECO:0000313" key="2">
    <source>
        <dbReference type="Proteomes" id="UP001608902"/>
    </source>
</evidence>
<proteinExistence type="predicted"/>
<feature type="non-terminal residue" evidence="1">
    <location>
        <position position="87"/>
    </location>
</feature>
<accession>A0ABD6EYK9</accession>
<dbReference type="Proteomes" id="UP001608902">
    <property type="component" value="Unassembled WGS sequence"/>
</dbReference>
<gene>
    <name evidence="1" type="ORF">AB6A40_011767</name>
</gene>
<name>A0ABD6EYK9_9BILA</name>
<evidence type="ECO:0000313" key="1">
    <source>
        <dbReference type="EMBL" id="MFH4985058.1"/>
    </source>
</evidence>
<dbReference type="AlphaFoldDB" id="A0ABD6EYK9"/>
<keyword evidence="2" id="KW-1185">Reference proteome</keyword>
<organism evidence="1 2">
    <name type="scientific">Gnathostoma spinigerum</name>
    <dbReference type="NCBI Taxonomy" id="75299"/>
    <lineage>
        <taxon>Eukaryota</taxon>
        <taxon>Metazoa</taxon>
        <taxon>Ecdysozoa</taxon>
        <taxon>Nematoda</taxon>
        <taxon>Chromadorea</taxon>
        <taxon>Rhabditida</taxon>
        <taxon>Spirurina</taxon>
        <taxon>Gnathostomatomorpha</taxon>
        <taxon>Gnathostomatoidea</taxon>
        <taxon>Gnathostomatidae</taxon>
        <taxon>Gnathostoma</taxon>
    </lineage>
</organism>
<sequence>IPSANILFDLSYQNISKFRLMTSYYTNNYQSFVGGWQFNQISEQALTKSQVPTAQQGWAFAVNALRRFAFEFGVLNSTSHDEIKPEE</sequence>
<reference evidence="1 2" key="1">
    <citation type="submission" date="2024-08" db="EMBL/GenBank/DDBJ databases">
        <title>Gnathostoma spinigerum genome.</title>
        <authorList>
            <person name="Gonzalez-Bertolin B."/>
            <person name="Monzon S."/>
            <person name="Zaballos A."/>
            <person name="Jimenez P."/>
            <person name="Dekumyoy P."/>
            <person name="Varona S."/>
            <person name="Cuesta I."/>
            <person name="Sumanam S."/>
            <person name="Adisakwattana P."/>
            <person name="Gasser R.B."/>
            <person name="Hernandez-Gonzalez A."/>
            <person name="Young N.D."/>
            <person name="Perteguer M.J."/>
        </authorList>
    </citation>
    <scope>NUCLEOTIDE SEQUENCE [LARGE SCALE GENOMIC DNA]</scope>
    <source>
        <strain evidence="1">AL3</strain>
        <tissue evidence="1">Liver</tissue>
    </source>
</reference>
<protein>
    <submittedName>
        <fullName evidence="1">Uncharacterized protein</fullName>
    </submittedName>
</protein>
<feature type="non-terminal residue" evidence="1">
    <location>
        <position position="1"/>
    </location>
</feature>
<comment type="caution">
    <text evidence="1">The sequence shown here is derived from an EMBL/GenBank/DDBJ whole genome shotgun (WGS) entry which is preliminary data.</text>
</comment>
<dbReference type="EMBL" id="JBGFUD010028658">
    <property type="protein sequence ID" value="MFH4985058.1"/>
    <property type="molecule type" value="Genomic_DNA"/>
</dbReference>